<keyword evidence="2 5" id="KW-0812">Transmembrane</keyword>
<evidence type="ECO:0000256" key="2">
    <source>
        <dbReference type="ARBA" id="ARBA00022692"/>
    </source>
</evidence>
<keyword evidence="4 5" id="KW-0472">Membrane</keyword>
<dbReference type="AlphaFoldDB" id="A0A2P8DKX5"/>
<sequence>MDDAGQPSRLPPYLAFFGTLLLIGPVHLVTPGPQLLTFPATLAGLAVIAAGLVLAGGQQRAIGRHGQGGMYTDVPTRLIDDGVFRFSRNPLYLAMVLLTLGIAVLLGSLGALVLVALEFVAMNVWGIPYEERVLAREFGDDYAAYRRRVRRWL</sequence>
<keyword evidence="6" id="KW-0808">Transferase</keyword>
<dbReference type="GO" id="GO:0008168">
    <property type="term" value="F:methyltransferase activity"/>
    <property type="evidence" value="ECO:0007669"/>
    <property type="project" value="UniProtKB-KW"/>
</dbReference>
<dbReference type="GO" id="GO:0012505">
    <property type="term" value="C:endomembrane system"/>
    <property type="evidence" value="ECO:0007669"/>
    <property type="project" value="UniProtKB-SubCell"/>
</dbReference>
<dbReference type="PANTHER" id="PTHR12714">
    <property type="entry name" value="PROTEIN-S ISOPRENYLCYSTEINE O-METHYLTRANSFERASE"/>
    <property type="match status" value="1"/>
</dbReference>
<comment type="subcellular location">
    <subcellularLocation>
        <location evidence="1">Endomembrane system</location>
        <topology evidence="1">Multi-pass membrane protein</topology>
    </subcellularLocation>
</comment>
<evidence type="ECO:0000313" key="7">
    <source>
        <dbReference type="Proteomes" id="UP000243528"/>
    </source>
</evidence>
<dbReference type="Gene3D" id="1.20.120.1630">
    <property type="match status" value="1"/>
</dbReference>
<accession>A0A2P8DKX5</accession>
<organism evidence="6 7">
    <name type="scientific">Haloactinopolyspora alba</name>
    <dbReference type="NCBI Taxonomy" id="648780"/>
    <lineage>
        <taxon>Bacteria</taxon>
        <taxon>Bacillati</taxon>
        <taxon>Actinomycetota</taxon>
        <taxon>Actinomycetes</taxon>
        <taxon>Jiangellales</taxon>
        <taxon>Jiangellaceae</taxon>
        <taxon>Haloactinopolyspora</taxon>
    </lineage>
</organism>
<feature type="transmembrane region" description="Helical" evidence="5">
    <location>
        <begin position="36"/>
        <end position="55"/>
    </location>
</feature>
<dbReference type="PANTHER" id="PTHR12714:SF24">
    <property type="entry name" value="SLR1182 PROTEIN"/>
    <property type="match status" value="1"/>
</dbReference>
<keyword evidence="6" id="KW-0489">Methyltransferase</keyword>
<dbReference type="RefSeq" id="WP_165358676.1">
    <property type="nucleotide sequence ID" value="NZ_PYGE01000021.1"/>
</dbReference>
<reference evidence="6 7" key="1">
    <citation type="submission" date="2018-03" db="EMBL/GenBank/DDBJ databases">
        <title>Genomic Encyclopedia of Archaeal and Bacterial Type Strains, Phase II (KMG-II): from individual species to whole genera.</title>
        <authorList>
            <person name="Goeker M."/>
        </authorList>
    </citation>
    <scope>NUCLEOTIDE SEQUENCE [LARGE SCALE GENOMIC DNA]</scope>
    <source>
        <strain evidence="6 7">DSM 45211</strain>
    </source>
</reference>
<dbReference type="InterPro" id="IPR007318">
    <property type="entry name" value="Phopholipid_MeTrfase"/>
</dbReference>
<keyword evidence="3 5" id="KW-1133">Transmembrane helix</keyword>
<keyword evidence="7" id="KW-1185">Reference proteome</keyword>
<evidence type="ECO:0000313" key="6">
    <source>
        <dbReference type="EMBL" id="PSK97848.1"/>
    </source>
</evidence>
<name>A0A2P8DKX5_9ACTN</name>
<comment type="caution">
    <text evidence="6">The sequence shown here is derived from an EMBL/GenBank/DDBJ whole genome shotgun (WGS) entry which is preliminary data.</text>
</comment>
<dbReference type="Proteomes" id="UP000243528">
    <property type="component" value="Unassembled WGS sequence"/>
</dbReference>
<gene>
    <name evidence="6" type="ORF">CLV30_1214</name>
</gene>
<evidence type="ECO:0000256" key="1">
    <source>
        <dbReference type="ARBA" id="ARBA00004127"/>
    </source>
</evidence>
<evidence type="ECO:0000256" key="3">
    <source>
        <dbReference type="ARBA" id="ARBA00022989"/>
    </source>
</evidence>
<feature type="transmembrane region" description="Helical" evidence="5">
    <location>
        <begin position="12"/>
        <end position="30"/>
    </location>
</feature>
<dbReference type="GO" id="GO:0032259">
    <property type="term" value="P:methylation"/>
    <property type="evidence" value="ECO:0007669"/>
    <property type="project" value="UniProtKB-KW"/>
</dbReference>
<proteinExistence type="predicted"/>
<protein>
    <submittedName>
        <fullName evidence="6">Protein-S-isoprenylcysteine O-methyltransferase Ste14</fullName>
    </submittedName>
</protein>
<dbReference type="Pfam" id="PF04191">
    <property type="entry name" value="PEMT"/>
    <property type="match status" value="1"/>
</dbReference>
<dbReference type="EMBL" id="PYGE01000021">
    <property type="protein sequence ID" value="PSK97848.1"/>
    <property type="molecule type" value="Genomic_DNA"/>
</dbReference>
<feature type="transmembrane region" description="Helical" evidence="5">
    <location>
        <begin position="91"/>
        <end position="117"/>
    </location>
</feature>
<evidence type="ECO:0000256" key="4">
    <source>
        <dbReference type="ARBA" id="ARBA00023136"/>
    </source>
</evidence>
<evidence type="ECO:0000256" key="5">
    <source>
        <dbReference type="SAM" id="Phobius"/>
    </source>
</evidence>